<feature type="compositionally biased region" description="Basic and acidic residues" evidence="1">
    <location>
        <begin position="36"/>
        <end position="50"/>
    </location>
</feature>
<feature type="region of interest" description="Disordered" evidence="1">
    <location>
        <begin position="1"/>
        <end position="50"/>
    </location>
</feature>
<dbReference type="KEGG" id="cmet:K6K41_08515"/>
<organism evidence="2 3">
    <name type="scientific">Chenggangzhangella methanolivorans</name>
    <dbReference type="NCBI Taxonomy" id="1437009"/>
    <lineage>
        <taxon>Bacteria</taxon>
        <taxon>Pseudomonadati</taxon>
        <taxon>Pseudomonadota</taxon>
        <taxon>Alphaproteobacteria</taxon>
        <taxon>Hyphomicrobiales</taxon>
        <taxon>Methylopilaceae</taxon>
        <taxon>Chenggangzhangella</taxon>
    </lineage>
</organism>
<evidence type="ECO:0000313" key="2">
    <source>
        <dbReference type="EMBL" id="QZO01465.1"/>
    </source>
</evidence>
<dbReference type="AlphaFoldDB" id="A0A9E6RBT8"/>
<evidence type="ECO:0000313" key="3">
    <source>
        <dbReference type="Proteomes" id="UP000825701"/>
    </source>
</evidence>
<reference evidence="2" key="1">
    <citation type="submission" date="2021-08" db="EMBL/GenBank/DDBJ databases">
        <authorList>
            <person name="Zhang H."/>
            <person name="Xu M."/>
            <person name="Yu Z."/>
            <person name="Yang L."/>
            <person name="Cai Y."/>
        </authorList>
    </citation>
    <scope>NUCLEOTIDE SEQUENCE</scope>
    <source>
        <strain evidence="2">CHL1</strain>
    </source>
</reference>
<protein>
    <submittedName>
        <fullName evidence="2">Uncharacterized protein</fullName>
    </submittedName>
</protein>
<proteinExistence type="predicted"/>
<sequence>MIDEQHRTHTARDLDSVNATARLRRRQTASQTIESRINERRGIGNDTKKAPDYKACSGATTWLTPASSVTRTLGHARKTA</sequence>
<feature type="compositionally biased region" description="Basic and acidic residues" evidence="1">
    <location>
        <begin position="1"/>
        <end position="15"/>
    </location>
</feature>
<gene>
    <name evidence="2" type="ORF">K6K41_08515</name>
</gene>
<keyword evidence="3" id="KW-1185">Reference proteome</keyword>
<evidence type="ECO:0000256" key="1">
    <source>
        <dbReference type="SAM" id="MobiDB-lite"/>
    </source>
</evidence>
<name>A0A9E6RBT8_9HYPH</name>
<dbReference type="RefSeq" id="WP_261404745.1">
    <property type="nucleotide sequence ID" value="NZ_CP081869.1"/>
</dbReference>
<dbReference type="EMBL" id="CP081869">
    <property type="protein sequence ID" value="QZO01465.1"/>
    <property type="molecule type" value="Genomic_DNA"/>
</dbReference>
<dbReference type="Proteomes" id="UP000825701">
    <property type="component" value="Chromosome"/>
</dbReference>
<accession>A0A9E6RBT8</accession>